<evidence type="ECO:0000313" key="6">
    <source>
        <dbReference type="Proteomes" id="UP000694867"/>
    </source>
</evidence>
<gene>
    <name evidence="7" type="primary">LOC100900631</name>
</gene>
<evidence type="ECO:0000256" key="4">
    <source>
        <dbReference type="PIRNR" id="PIRNR003352"/>
    </source>
</evidence>
<keyword evidence="6" id="KW-1185">Reference proteome</keyword>
<dbReference type="InterPro" id="IPR006958">
    <property type="entry name" value="Mak16"/>
</dbReference>
<sequence length="215" mass="25671">MQNDDIVWSILKHSFCSHKVTTTSSNFCRNEFNLTGLCNRSSCPLANSVYATIKEEDGVCYLYMKTAERCAFPAKMWEKIKLSKNMEKAREQIDTNLLYWPRFVRSKCHQRLLKIHQYLIRMRRMALKRRTKVVTINKRIERREKRREEKALIAAKLDQAIERELIDRLKAGAYKDIYNFPQKAFDCALEEEEEKEMEIEEELEEEVDDDDVVRF</sequence>
<evidence type="ECO:0000256" key="2">
    <source>
        <dbReference type="ARBA" id="ARBA00005514"/>
    </source>
</evidence>
<dbReference type="AlphaFoldDB" id="A0AAJ7WH26"/>
<feature type="domain" description="Ribosomal eL28/Mak16" evidence="5">
    <location>
        <begin position="6"/>
        <end position="118"/>
    </location>
</feature>
<name>A0AAJ7WH26_9ACAR</name>
<proteinExistence type="inferred from homology"/>
<dbReference type="FunFam" id="3.30.390.110:FF:000001">
    <property type="entry name" value="Protein MAK16 homolog"/>
    <property type="match status" value="1"/>
</dbReference>
<evidence type="ECO:0000313" key="7">
    <source>
        <dbReference type="RefSeq" id="XP_028966826.1"/>
    </source>
</evidence>
<comment type="subcellular location">
    <subcellularLocation>
        <location evidence="1">Nucleus</location>
    </subcellularLocation>
</comment>
<dbReference type="GO" id="GO:0000470">
    <property type="term" value="P:maturation of LSU-rRNA"/>
    <property type="evidence" value="ECO:0007669"/>
    <property type="project" value="TreeGrafter"/>
</dbReference>
<evidence type="ECO:0000259" key="5">
    <source>
        <dbReference type="Pfam" id="PF01778"/>
    </source>
</evidence>
<evidence type="ECO:0000256" key="3">
    <source>
        <dbReference type="ARBA" id="ARBA00023242"/>
    </source>
</evidence>
<dbReference type="PIRSF" id="PIRSF003352">
    <property type="entry name" value="MAK16"/>
    <property type="match status" value="1"/>
</dbReference>
<dbReference type="GeneID" id="100900631"/>
<dbReference type="KEGG" id="goe:100900631"/>
<dbReference type="PANTHER" id="PTHR23405">
    <property type="entry name" value="MAINTENANCE OF KILLER 16 MAK16 PROTEIN-RELATED"/>
    <property type="match status" value="1"/>
</dbReference>
<dbReference type="InterPro" id="IPR029004">
    <property type="entry name" value="Ribosomal_eL28/Mak16"/>
</dbReference>
<dbReference type="Proteomes" id="UP000694867">
    <property type="component" value="Unplaced"/>
</dbReference>
<reference evidence="7" key="1">
    <citation type="submission" date="2025-08" db="UniProtKB">
        <authorList>
            <consortium name="RefSeq"/>
        </authorList>
    </citation>
    <scope>IDENTIFICATION</scope>
</reference>
<keyword evidence="3 4" id="KW-0539">Nucleus</keyword>
<dbReference type="Gene3D" id="3.30.390.110">
    <property type="match status" value="1"/>
</dbReference>
<organism evidence="6 7">
    <name type="scientific">Galendromus occidentalis</name>
    <name type="common">western predatory mite</name>
    <dbReference type="NCBI Taxonomy" id="34638"/>
    <lineage>
        <taxon>Eukaryota</taxon>
        <taxon>Metazoa</taxon>
        <taxon>Ecdysozoa</taxon>
        <taxon>Arthropoda</taxon>
        <taxon>Chelicerata</taxon>
        <taxon>Arachnida</taxon>
        <taxon>Acari</taxon>
        <taxon>Parasitiformes</taxon>
        <taxon>Mesostigmata</taxon>
        <taxon>Gamasina</taxon>
        <taxon>Phytoseioidea</taxon>
        <taxon>Phytoseiidae</taxon>
        <taxon>Typhlodrominae</taxon>
        <taxon>Galendromus</taxon>
    </lineage>
</organism>
<accession>A0AAJ7WH26</accession>
<dbReference type="RefSeq" id="XP_028966826.1">
    <property type="nucleotide sequence ID" value="XM_029110993.1"/>
</dbReference>
<dbReference type="GO" id="GO:0000460">
    <property type="term" value="P:maturation of 5.8S rRNA"/>
    <property type="evidence" value="ECO:0007669"/>
    <property type="project" value="TreeGrafter"/>
</dbReference>
<dbReference type="Pfam" id="PF01778">
    <property type="entry name" value="Ribosomal_L28e"/>
    <property type="match status" value="1"/>
</dbReference>
<dbReference type="Pfam" id="PF04874">
    <property type="entry name" value="Mak16"/>
    <property type="match status" value="1"/>
</dbReference>
<dbReference type="PANTHER" id="PTHR23405:SF4">
    <property type="entry name" value="PROTEIN MAK16 HOMOLOG"/>
    <property type="match status" value="1"/>
</dbReference>
<protein>
    <recommendedName>
        <fullName evidence="4">Protein MAK16 homolog</fullName>
    </recommendedName>
</protein>
<dbReference type="GO" id="GO:0030687">
    <property type="term" value="C:preribosome, large subunit precursor"/>
    <property type="evidence" value="ECO:0007669"/>
    <property type="project" value="TreeGrafter"/>
</dbReference>
<evidence type="ECO:0000256" key="1">
    <source>
        <dbReference type="ARBA" id="ARBA00004123"/>
    </source>
</evidence>
<comment type="similarity">
    <text evidence="2 4">Belongs to the MAK16 family.</text>
</comment>
<dbReference type="GO" id="GO:0005730">
    <property type="term" value="C:nucleolus"/>
    <property type="evidence" value="ECO:0007669"/>
    <property type="project" value="UniProtKB-UniRule"/>
</dbReference>